<dbReference type="Pfam" id="PF02754">
    <property type="entry name" value="CCG"/>
    <property type="match status" value="1"/>
</dbReference>
<evidence type="ECO:0000256" key="7">
    <source>
        <dbReference type="ARBA" id="ARBA00023014"/>
    </source>
</evidence>
<dbReference type="eggNOG" id="COG0277">
    <property type="taxonomic scope" value="Bacteria"/>
</dbReference>
<evidence type="ECO:0000256" key="3">
    <source>
        <dbReference type="ARBA" id="ARBA00022723"/>
    </source>
</evidence>
<evidence type="ECO:0000313" key="9">
    <source>
        <dbReference type="EMBL" id="GAB79355.1"/>
    </source>
</evidence>
<evidence type="ECO:0000313" key="10">
    <source>
        <dbReference type="Proteomes" id="UP000008495"/>
    </source>
</evidence>
<dbReference type="InterPro" id="IPR016171">
    <property type="entry name" value="Vanillyl_alc_oxidase_C-sub2"/>
</dbReference>
<evidence type="ECO:0000256" key="5">
    <source>
        <dbReference type="ARBA" id="ARBA00023002"/>
    </source>
</evidence>
<dbReference type="Pfam" id="PF02913">
    <property type="entry name" value="FAD-oxidase_C"/>
    <property type="match status" value="1"/>
</dbReference>
<dbReference type="InterPro" id="IPR009051">
    <property type="entry name" value="Helical_ferredxn"/>
</dbReference>
<evidence type="ECO:0000256" key="6">
    <source>
        <dbReference type="ARBA" id="ARBA00023004"/>
    </source>
</evidence>
<keyword evidence="3" id="KW-0479">Metal-binding</keyword>
<dbReference type="InterPro" id="IPR004017">
    <property type="entry name" value="Cys_rich_dom"/>
</dbReference>
<keyword evidence="2" id="KW-0285">Flavoprotein</keyword>
<keyword evidence="10" id="KW-1185">Reference proteome</keyword>
<dbReference type="InterPro" id="IPR016164">
    <property type="entry name" value="FAD-linked_Oxase-like_C"/>
</dbReference>
<dbReference type="InterPro" id="IPR016169">
    <property type="entry name" value="FAD-bd_PCMH_sub2"/>
</dbReference>
<dbReference type="InterPro" id="IPR004113">
    <property type="entry name" value="FAD-bd_oxidored_4_C"/>
</dbReference>
<comment type="caution">
    <text evidence="9">The sequence shown here is derived from an EMBL/GenBank/DDBJ whole genome shotgun (WGS) entry which is preliminary data.</text>
</comment>
<dbReference type="InterPro" id="IPR006094">
    <property type="entry name" value="Oxid_FAD_bind_N"/>
</dbReference>
<dbReference type="GO" id="GO:0004458">
    <property type="term" value="F:D-lactate dehydrogenase (cytochrome) activity"/>
    <property type="evidence" value="ECO:0007669"/>
    <property type="project" value="TreeGrafter"/>
</dbReference>
<reference evidence="9 10" key="1">
    <citation type="submission" date="2012-08" db="EMBL/GenBank/DDBJ databases">
        <title>Whole genome shotgun sequence of Austwickia chelonae NBRC 105200.</title>
        <authorList>
            <person name="Yoshida I."/>
            <person name="Hosoyama A."/>
            <person name="Tsuchikane K."/>
            <person name="Katsumata H."/>
            <person name="Ando Y."/>
            <person name="Ohji S."/>
            <person name="Hamada M."/>
            <person name="Tamura T."/>
            <person name="Yamazoe A."/>
            <person name="Yamazaki S."/>
            <person name="Fujita N."/>
        </authorList>
    </citation>
    <scope>NUCLEOTIDE SEQUENCE [LARGE SCALE GENOMIC DNA]</scope>
    <source>
        <strain evidence="9 10">NBRC 105200</strain>
    </source>
</reference>
<keyword evidence="6" id="KW-0408">Iron</keyword>
<dbReference type="GO" id="GO:1903457">
    <property type="term" value="P:lactate catabolic process"/>
    <property type="evidence" value="ECO:0007669"/>
    <property type="project" value="TreeGrafter"/>
</dbReference>
<keyword evidence="7" id="KW-0411">Iron-sulfur</keyword>
<dbReference type="GO" id="GO:0071949">
    <property type="term" value="F:FAD binding"/>
    <property type="evidence" value="ECO:0007669"/>
    <property type="project" value="InterPro"/>
</dbReference>
<proteinExistence type="predicted"/>
<keyword evidence="4" id="KW-0274">FAD</keyword>
<protein>
    <submittedName>
        <fullName evidence="9">Putative FAD-linked oxidase</fullName>
    </submittedName>
</protein>
<gene>
    <name evidence="9" type="ORF">AUCHE_24_00080</name>
</gene>
<dbReference type="Gene3D" id="1.10.45.10">
    <property type="entry name" value="Vanillyl-alcohol Oxidase, Chain A, domain 4"/>
    <property type="match status" value="1"/>
</dbReference>
<dbReference type="InterPro" id="IPR017896">
    <property type="entry name" value="4Fe4S_Fe-S-bd"/>
</dbReference>
<feature type="domain" description="FAD-binding PCMH-type" evidence="8">
    <location>
        <begin position="30"/>
        <end position="247"/>
    </location>
</feature>
<dbReference type="Gene3D" id="3.30.465.10">
    <property type="match status" value="1"/>
</dbReference>
<dbReference type="EMBL" id="BAGZ01000024">
    <property type="protein sequence ID" value="GAB79355.1"/>
    <property type="molecule type" value="Genomic_DNA"/>
</dbReference>
<dbReference type="OrthoDB" id="9770306at2"/>
<keyword evidence="5" id="KW-0560">Oxidoreductase</keyword>
<dbReference type="RefSeq" id="WP_006504113.1">
    <property type="nucleotide sequence ID" value="NZ_BAGZ01000024.1"/>
</dbReference>
<dbReference type="PROSITE" id="PS51387">
    <property type="entry name" value="FAD_PCMH"/>
    <property type="match status" value="1"/>
</dbReference>
<dbReference type="STRING" id="100225.SAMN05421595_3103"/>
<dbReference type="Gene3D" id="3.30.70.2740">
    <property type="match status" value="1"/>
</dbReference>
<name>K6VVI3_9MICO</name>
<comment type="cofactor">
    <cofactor evidence="1">
        <name>FAD</name>
        <dbReference type="ChEBI" id="CHEBI:57692"/>
    </cofactor>
</comment>
<dbReference type="GO" id="GO:0008720">
    <property type="term" value="F:D-lactate dehydrogenase (NAD+) activity"/>
    <property type="evidence" value="ECO:0007669"/>
    <property type="project" value="TreeGrafter"/>
</dbReference>
<dbReference type="Proteomes" id="UP000008495">
    <property type="component" value="Unassembled WGS sequence"/>
</dbReference>
<dbReference type="eggNOG" id="COG0247">
    <property type="taxonomic scope" value="Bacteria"/>
</dbReference>
<dbReference type="GO" id="GO:0051536">
    <property type="term" value="F:iron-sulfur cluster binding"/>
    <property type="evidence" value="ECO:0007669"/>
    <property type="project" value="UniProtKB-KW"/>
</dbReference>
<organism evidence="9 10">
    <name type="scientific">Austwickia chelonae NBRC 105200</name>
    <dbReference type="NCBI Taxonomy" id="1184607"/>
    <lineage>
        <taxon>Bacteria</taxon>
        <taxon>Bacillati</taxon>
        <taxon>Actinomycetota</taxon>
        <taxon>Actinomycetes</taxon>
        <taxon>Micrococcales</taxon>
        <taxon>Dermatophilaceae</taxon>
        <taxon>Austwickia</taxon>
    </lineage>
</organism>
<accession>K6VVI3</accession>
<dbReference type="PROSITE" id="PS00198">
    <property type="entry name" value="4FE4S_FER_1"/>
    <property type="match status" value="1"/>
</dbReference>
<dbReference type="Pfam" id="PF01565">
    <property type="entry name" value="FAD_binding_4"/>
    <property type="match status" value="1"/>
</dbReference>
<dbReference type="GO" id="GO:0046872">
    <property type="term" value="F:metal ion binding"/>
    <property type="evidence" value="ECO:0007669"/>
    <property type="project" value="UniProtKB-KW"/>
</dbReference>
<evidence type="ECO:0000256" key="2">
    <source>
        <dbReference type="ARBA" id="ARBA00022630"/>
    </source>
</evidence>
<dbReference type="SUPFAM" id="SSF46548">
    <property type="entry name" value="alpha-helical ferredoxin"/>
    <property type="match status" value="1"/>
</dbReference>
<dbReference type="SUPFAM" id="SSF55103">
    <property type="entry name" value="FAD-linked oxidases, C-terminal domain"/>
    <property type="match status" value="1"/>
</dbReference>
<evidence type="ECO:0000259" key="8">
    <source>
        <dbReference type="PROSITE" id="PS51387"/>
    </source>
</evidence>
<evidence type="ECO:0000256" key="4">
    <source>
        <dbReference type="ARBA" id="ARBA00022827"/>
    </source>
</evidence>
<dbReference type="PANTHER" id="PTHR11748:SF119">
    <property type="entry name" value="D-2-HYDROXYGLUTARATE DEHYDROGENASE"/>
    <property type="match status" value="1"/>
</dbReference>
<dbReference type="InterPro" id="IPR036318">
    <property type="entry name" value="FAD-bd_PCMH-like_sf"/>
</dbReference>
<sequence>MQKPSRGDRHPPVRTDATTRAAYTSDAGLYRRWPAAVAEPGSVAQVRAAIAAAREQGWPVVPRGGGTSVAGNAVSTGMVLDHSRFHNRIVAIDPVARTARVQPGVICDTLREAARAHGLTYGPDPSTHSRATIGGMVANNACGSHSVAWGTSAQNLTTVRLILADGREIAAGRGWCSDPVIEDALRTLVAGNEELIRRELGRFPRQVSGYGLHHLLPEHGFDVAKALAGSEGTLGVFTELTVALVEPPAATALLVLAYDDPFAAAAAAPRLRVPGVLTVEGMGADLVAALRTRPGREDAGRELPPGGAWLYCDVAGADPQAAQAAAESLLAAATARGDDPGDDDPATVGGAVARGVVVTDPAACRALWKIREDAAGITTRRADGGEAWPGWEDSAVPPENLSAYLRDLYTLMDRQGLQGIPFGHFGEGCVHVRIDFDLATAAGVDRYRAFIASAAELVVRYGGSVSGEHGDGRARSELLATMYSPEMLALFRRFKTIFDPDGVFNPGVLVDPEPLDDDLRPGPGLRSHDVTTVHALHGDGGSFARAVTRCVGVGLCRDASGGMCPSYQATKDEVASTRGRARVLAEMVRGEHLDGWRSTAAREALDLCLSCKACATECPVNVDMATYKSEFLHRHYAGRIRPRAHYSMGWLPVVSAAVSAAPGLGPLANRMFSIRPVERLALRAAGVEPRRRMIPFASMSFVAWWRNRRRDPGARPENATPVVLWPDTFNNHHSPQIAIAATRVLEALGCEVVVPTAPVCCGLTWHSTGQLDMTRRVLRRTLDVLAPHLAEGRDVVVLEPSCAVMLADAAELFPDDARAVALGTAVHTLGEFVDARTRQGGAVWPFTAVAGSGPLVTQVHCHQRARRGFEADRRVLGRLGWQVDEVGAGCCGLAGNWGFEPGHFEVSQACAERELYPKVRAGGGARARVAADGFSCRTQVGQGTGAQARHLAELLARALPGRGHSHSRGRGVGDVPE</sequence>
<dbReference type="PANTHER" id="PTHR11748">
    <property type="entry name" value="D-LACTATE DEHYDROGENASE"/>
    <property type="match status" value="1"/>
</dbReference>
<dbReference type="InterPro" id="IPR016166">
    <property type="entry name" value="FAD-bd_PCMH"/>
</dbReference>
<dbReference type="InterPro" id="IPR017900">
    <property type="entry name" value="4Fe4S_Fe_S_CS"/>
</dbReference>
<dbReference type="AlphaFoldDB" id="K6VVI3"/>
<dbReference type="Pfam" id="PF13183">
    <property type="entry name" value="Fer4_8"/>
    <property type="match status" value="1"/>
</dbReference>
<evidence type="ECO:0000256" key="1">
    <source>
        <dbReference type="ARBA" id="ARBA00001974"/>
    </source>
</evidence>
<dbReference type="SUPFAM" id="SSF56176">
    <property type="entry name" value="FAD-binding/transporter-associated domain-like"/>
    <property type="match status" value="1"/>
</dbReference>
<dbReference type="Gene3D" id="1.10.1060.10">
    <property type="entry name" value="Alpha-helical ferredoxin"/>
    <property type="match status" value="1"/>
</dbReference>